<dbReference type="EMBL" id="VJZT01000006">
    <property type="protein sequence ID" value="TRX40136.1"/>
    <property type="molecule type" value="Genomic_DNA"/>
</dbReference>
<dbReference type="OrthoDB" id="9787111at2"/>
<proteinExistence type="predicted"/>
<dbReference type="GO" id="GO:0016740">
    <property type="term" value="F:transferase activity"/>
    <property type="evidence" value="ECO:0007669"/>
    <property type="project" value="UniProtKB-KW"/>
</dbReference>
<keyword evidence="2" id="KW-1185">Reference proteome</keyword>
<sequence>MYTILFNFSSSYSGGGLKRLEEFSKWFSINGGATFLINERSKSIVAKYPNNVYHIPRISKLSRILNSEKYFETFSLKQQQFDLYYSYGIPITKKIARINLLHISNVLPFVKVEFGYTFWERLKFKLLRFYFIKSFSKTDVLCAESNFSISLVHNYYNGKTLVSKNGSDEEMSLFLAKKTPIVYENYAVVLGTHKHKFVDNSYLLFKEIAQENQNLKLKIIGDASVISQSIKADKNVEILGVLNREVIMSLLSKAKYYISTTVLENSYNAASEAIFLAEESYISTIKPHEELLENLPYSISNFNSIAKDMIVVKASEIDIRNLVSWEQVILEILNTNNDVAK</sequence>
<dbReference type="InterPro" id="IPR043149">
    <property type="entry name" value="TagF_N"/>
</dbReference>
<reference evidence="1 2" key="1">
    <citation type="submission" date="2019-07" db="EMBL/GenBank/DDBJ databases">
        <title>Novel species of Flavobacterium.</title>
        <authorList>
            <person name="Liu Q."/>
            <person name="Xin Y.-H."/>
        </authorList>
    </citation>
    <scope>NUCLEOTIDE SEQUENCE [LARGE SCALE GENOMIC DNA]</scope>
    <source>
        <strain evidence="1 2">LB1R34</strain>
    </source>
</reference>
<dbReference type="RefSeq" id="WP_144256203.1">
    <property type="nucleotide sequence ID" value="NZ_VJZT01000006.1"/>
</dbReference>
<comment type="caution">
    <text evidence="1">The sequence shown here is derived from an EMBL/GenBank/DDBJ whole genome shotgun (WGS) entry which is preliminary data.</text>
</comment>
<organism evidence="1 2">
    <name type="scientific">Flavobacterium restrictum</name>
    <dbReference type="NCBI Taxonomy" id="2594428"/>
    <lineage>
        <taxon>Bacteria</taxon>
        <taxon>Pseudomonadati</taxon>
        <taxon>Bacteroidota</taxon>
        <taxon>Flavobacteriia</taxon>
        <taxon>Flavobacteriales</taxon>
        <taxon>Flavobacteriaceae</taxon>
        <taxon>Flavobacterium</taxon>
    </lineage>
</organism>
<dbReference type="Proteomes" id="UP000316371">
    <property type="component" value="Unassembled WGS sequence"/>
</dbReference>
<dbReference type="Gene3D" id="3.40.50.11820">
    <property type="match status" value="1"/>
</dbReference>
<keyword evidence="1" id="KW-0808">Transferase</keyword>
<name>A0A553E511_9FLAO</name>
<dbReference type="AlphaFoldDB" id="A0A553E511"/>
<gene>
    <name evidence="1" type="ORF">FNW21_07985</name>
</gene>
<protein>
    <submittedName>
        <fullName evidence="1">Glycosyltransferase</fullName>
    </submittedName>
</protein>
<evidence type="ECO:0000313" key="1">
    <source>
        <dbReference type="EMBL" id="TRX40136.1"/>
    </source>
</evidence>
<dbReference type="SUPFAM" id="SSF53756">
    <property type="entry name" value="UDP-Glycosyltransferase/glycogen phosphorylase"/>
    <property type="match status" value="1"/>
</dbReference>
<accession>A0A553E511</accession>
<evidence type="ECO:0000313" key="2">
    <source>
        <dbReference type="Proteomes" id="UP000316371"/>
    </source>
</evidence>